<sequence>MKVVIVEDEHLSAQRLQGMLKKYDPAIEVLAELPSVAASVDWFKNNPDPDLVLMDIHLEDGQSFSIFETINLQVPVIFTTAFDEYTIKAFKVNSVDYLMKPLNYEELVAAIEKFKRIHGEAGEEKTLGLEHLLQSMQKKEPEYKSRFLVSIGSRLKTIETEDIQYFFSADKITFLVTKENQRFPIDYSLDKMAGMLDPKQFYRINRQMTVKLEAIRNIHVFSKGKIKLDLDPPTKEDVFVSMDKVVEFKEWLGK</sequence>
<dbReference type="Proteomes" id="UP000184048">
    <property type="component" value="Unassembled WGS sequence"/>
</dbReference>
<dbReference type="Pfam" id="PF04397">
    <property type="entry name" value="LytTR"/>
    <property type="match status" value="1"/>
</dbReference>
<dbReference type="SUPFAM" id="SSF52172">
    <property type="entry name" value="CheY-like"/>
    <property type="match status" value="1"/>
</dbReference>
<keyword evidence="1" id="KW-0597">Phosphoprotein</keyword>
<protein>
    <submittedName>
        <fullName evidence="4">Two component transcriptional regulator, LytTR family</fullName>
    </submittedName>
</protein>
<evidence type="ECO:0000313" key="4">
    <source>
        <dbReference type="EMBL" id="SHF91659.1"/>
    </source>
</evidence>
<organism evidence="4 5">
    <name type="scientific">Flavisolibacter ginsengisoli DSM 18119</name>
    <dbReference type="NCBI Taxonomy" id="1121884"/>
    <lineage>
        <taxon>Bacteria</taxon>
        <taxon>Pseudomonadati</taxon>
        <taxon>Bacteroidota</taxon>
        <taxon>Chitinophagia</taxon>
        <taxon>Chitinophagales</taxon>
        <taxon>Chitinophagaceae</taxon>
        <taxon>Flavisolibacter</taxon>
    </lineage>
</organism>
<evidence type="ECO:0000313" key="5">
    <source>
        <dbReference type="Proteomes" id="UP000184048"/>
    </source>
</evidence>
<feature type="modified residue" description="4-aspartylphosphate" evidence="1">
    <location>
        <position position="55"/>
    </location>
</feature>
<dbReference type="InterPro" id="IPR001789">
    <property type="entry name" value="Sig_transdc_resp-reg_receiver"/>
</dbReference>
<evidence type="ECO:0000259" key="2">
    <source>
        <dbReference type="PROSITE" id="PS50110"/>
    </source>
</evidence>
<dbReference type="Gene3D" id="2.40.50.1020">
    <property type="entry name" value="LytTr DNA-binding domain"/>
    <property type="match status" value="1"/>
</dbReference>
<dbReference type="InterPro" id="IPR011006">
    <property type="entry name" value="CheY-like_superfamily"/>
</dbReference>
<feature type="domain" description="HTH LytTR-type" evidence="3">
    <location>
        <begin position="147"/>
        <end position="254"/>
    </location>
</feature>
<gene>
    <name evidence="4" type="ORF">SAMN02745131_03851</name>
</gene>
<dbReference type="PANTHER" id="PTHR37299:SF1">
    <property type="entry name" value="STAGE 0 SPORULATION PROTEIN A HOMOLOG"/>
    <property type="match status" value="1"/>
</dbReference>
<dbReference type="EMBL" id="FQUU01000023">
    <property type="protein sequence ID" value="SHF91659.1"/>
    <property type="molecule type" value="Genomic_DNA"/>
</dbReference>
<dbReference type="RefSeq" id="WP_072836970.1">
    <property type="nucleotide sequence ID" value="NZ_FQUU01000023.1"/>
</dbReference>
<dbReference type="InterPro" id="IPR007492">
    <property type="entry name" value="LytTR_DNA-bd_dom"/>
</dbReference>
<dbReference type="Gene3D" id="3.40.50.2300">
    <property type="match status" value="1"/>
</dbReference>
<dbReference type="SMART" id="SM00448">
    <property type="entry name" value="REC"/>
    <property type="match status" value="1"/>
</dbReference>
<keyword evidence="5" id="KW-1185">Reference proteome</keyword>
<dbReference type="Pfam" id="PF00072">
    <property type="entry name" value="Response_reg"/>
    <property type="match status" value="1"/>
</dbReference>
<dbReference type="GO" id="GO:0000156">
    <property type="term" value="F:phosphorelay response regulator activity"/>
    <property type="evidence" value="ECO:0007669"/>
    <property type="project" value="InterPro"/>
</dbReference>
<dbReference type="STRING" id="1121884.SAMN02745131_03851"/>
<dbReference type="AlphaFoldDB" id="A0A1M5FJQ9"/>
<reference evidence="4 5" key="1">
    <citation type="submission" date="2016-11" db="EMBL/GenBank/DDBJ databases">
        <authorList>
            <person name="Jaros S."/>
            <person name="Januszkiewicz K."/>
            <person name="Wedrychowicz H."/>
        </authorList>
    </citation>
    <scope>NUCLEOTIDE SEQUENCE [LARGE SCALE GENOMIC DNA]</scope>
    <source>
        <strain evidence="4 5">DSM 18119</strain>
    </source>
</reference>
<evidence type="ECO:0000259" key="3">
    <source>
        <dbReference type="PROSITE" id="PS50930"/>
    </source>
</evidence>
<accession>A0A1M5FJQ9</accession>
<dbReference type="PROSITE" id="PS50110">
    <property type="entry name" value="RESPONSE_REGULATORY"/>
    <property type="match status" value="1"/>
</dbReference>
<dbReference type="PROSITE" id="PS50930">
    <property type="entry name" value="HTH_LYTTR"/>
    <property type="match status" value="1"/>
</dbReference>
<proteinExistence type="predicted"/>
<dbReference type="PANTHER" id="PTHR37299">
    <property type="entry name" value="TRANSCRIPTIONAL REGULATOR-RELATED"/>
    <property type="match status" value="1"/>
</dbReference>
<feature type="domain" description="Response regulatory" evidence="2">
    <location>
        <begin position="2"/>
        <end position="115"/>
    </location>
</feature>
<name>A0A1M5FJQ9_9BACT</name>
<dbReference type="OrthoDB" id="2168082at2"/>
<dbReference type="SMART" id="SM00850">
    <property type="entry name" value="LytTR"/>
    <property type="match status" value="1"/>
</dbReference>
<dbReference type="InterPro" id="IPR046947">
    <property type="entry name" value="LytR-like"/>
</dbReference>
<evidence type="ECO:0000256" key="1">
    <source>
        <dbReference type="PROSITE-ProRule" id="PRU00169"/>
    </source>
</evidence>
<dbReference type="GO" id="GO:0003677">
    <property type="term" value="F:DNA binding"/>
    <property type="evidence" value="ECO:0007669"/>
    <property type="project" value="InterPro"/>
</dbReference>